<accession>A0A0E0MEG3</accession>
<proteinExistence type="predicted"/>
<sequence>MDRNKNLVEKILSQSVRSLSIAQCNFELNTLTRISAPSLLASLPALSIVFIRLDDRCEDYCLHSYYRVCGDQVSCGNYCTRLYDVHDDDCVLLNATTKSKLVLQATHLVSSSDATQRPFDETCSTKQQPRRSLDSIIYLFPYGGEVSTFTNFSRGHHTHWLLVSFSFSSYNLNFSNLKHNNSIPLSTTPLSSSTQAIEHS</sequence>
<evidence type="ECO:0000313" key="1">
    <source>
        <dbReference type="EnsemblPlants" id="OPUNC11G08520.2"/>
    </source>
</evidence>
<dbReference type="HOGENOM" id="CLU_1368138_0_0_1"/>
<reference evidence="1" key="2">
    <citation type="submission" date="2018-05" db="EMBL/GenBank/DDBJ databases">
        <title>OpunRS2 (Oryza punctata Reference Sequence Version 2).</title>
        <authorList>
            <person name="Zhang J."/>
            <person name="Kudrna D."/>
            <person name="Lee S."/>
            <person name="Talag J."/>
            <person name="Welchert J."/>
            <person name="Wing R.A."/>
        </authorList>
    </citation>
    <scope>NUCLEOTIDE SEQUENCE [LARGE SCALE GENOMIC DNA]</scope>
</reference>
<name>A0A0E0MEG3_ORYPU</name>
<dbReference type="AlphaFoldDB" id="A0A0E0MEG3"/>
<dbReference type="Proteomes" id="UP000026962">
    <property type="component" value="Chromosome 11"/>
</dbReference>
<dbReference type="STRING" id="4537.A0A0E0MEG3"/>
<organism evidence="1">
    <name type="scientific">Oryza punctata</name>
    <name type="common">Red rice</name>
    <dbReference type="NCBI Taxonomy" id="4537"/>
    <lineage>
        <taxon>Eukaryota</taxon>
        <taxon>Viridiplantae</taxon>
        <taxon>Streptophyta</taxon>
        <taxon>Embryophyta</taxon>
        <taxon>Tracheophyta</taxon>
        <taxon>Spermatophyta</taxon>
        <taxon>Magnoliopsida</taxon>
        <taxon>Liliopsida</taxon>
        <taxon>Poales</taxon>
        <taxon>Poaceae</taxon>
        <taxon>BOP clade</taxon>
        <taxon>Oryzoideae</taxon>
        <taxon>Oryzeae</taxon>
        <taxon>Oryzinae</taxon>
        <taxon>Oryza</taxon>
    </lineage>
</organism>
<reference evidence="1" key="1">
    <citation type="submission" date="2015-04" db="UniProtKB">
        <authorList>
            <consortium name="EnsemblPlants"/>
        </authorList>
    </citation>
    <scope>IDENTIFICATION</scope>
</reference>
<evidence type="ECO:0000313" key="2">
    <source>
        <dbReference type="Proteomes" id="UP000026962"/>
    </source>
</evidence>
<dbReference type="EnsemblPlants" id="OPUNC11G08520.2">
    <property type="protein sequence ID" value="OPUNC11G08520.2"/>
    <property type="gene ID" value="OPUNC11G08520"/>
</dbReference>
<dbReference type="Gramene" id="OPUNC11G08520.2">
    <property type="protein sequence ID" value="OPUNC11G08520.2"/>
    <property type="gene ID" value="OPUNC11G08520"/>
</dbReference>
<protein>
    <submittedName>
        <fullName evidence="1">Uncharacterized protein</fullName>
    </submittedName>
</protein>
<keyword evidence="2" id="KW-1185">Reference proteome</keyword>